<accession>R4PJX0</accession>
<name>R4PJX0_9BACT</name>
<dbReference type="GO" id="GO:0006011">
    <property type="term" value="P:UDP-alpha-D-glucose metabolic process"/>
    <property type="evidence" value="ECO:0007669"/>
    <property type="project" value="InterPro"/>
</dbReference>
<dbReference type="InterPro" id="IPR029044">
    <property type="entry name" value="Nucleotide-diphossugar_trans"/>
</dbReference>
<proteinExistence type="inferred from homology"/>
<keyword evidence="3 7" id="KW-0808">Transferase</keyword>
<keyword evidence="8" id="KW-1185">Reference proteome</keyword>
<evidence type="ECO:0000313" key="8">
    <source>
        <dbReference type="Proteomes" id="UP000013893"/>
    </source>
</evidence>
<dbReference type="PANTHER" id="PTHR43197:SF1">
    <property type="entry name" value="UTP--GLUCOSE-1-PHOSPHATE URIDYLYLTRANSFERASE"/>
    <property type="match status" value="1"/>
</dbReference>
<evidence type="ECO:0000259" key="6">
    <source>
        <dbReference type="Pfam" id="PF00483"/>
    </source>
</evidence>
<dbReference type="AlphaFoldDB" id="R4PJX0"/>
<evidence type="ECO:0000256" key="3">
    <source>
        <dbReference type="ARBA" id="ARBA00022679"/>
    </source>
</evidence>
<dbReference type="InterPro" id="IPR005835">
    <property type="entry name" value="NTP_transferase_dom"/>
</dbReference>
<dbReference type="EMBL" id="CP005957">
    <property type="protein sequence ID" value="AGL61783.1"/>
    <property type="molecule type" value="Genomic_DNA"/>
</dbReference>
<evidence type="ECO:0000313" key="7">
    <source>
        <dbReference type="EMBL" id="AGL61783.1"/>
    </source>
</evidence>
<dbReference type="PANTHER" id="PTHR43197">
    <property type="entry name" value="UTP--GLUCOSE-1-PHOSPHATE URIDYLYLTRANSFERASE"/>
    <property type="match status" value="1"/>
</dbReference>
<reference evidence="7 8" key="1">
    <citation type="journal article" date="2013" name="Nat. Biotechnol.">
        <title>Genome sequences of rare, uncultured bacteria obtained by differential coverage binning of multiple metagenomes.</title>
        <authorList>
            <person name="Albertsen M."/>
            <person name="Hugenholtz P."/>
            <person name="Skarshewski A."/>
            <person name="Nielsen K.L."/>
            <person name="Tyson G.W."/>
            <person name="Nielsen P.H."/>
        </authorList>
    </citation>
    <scope>NUCLEOTIDE SEQUENCE [LARGE SCALE GENOMIC DNA]</scope>
    <source>
        <strain evidence="7">TM71</strain>
    </source>
</reference>
<evidence type="ECO:0000256" key="4">
    <source>
        <dbReference type="ARBA" id="ARBA00022695"/>
    </source>
</evidence>
<dbReference type="InterPro" id="IPR005771">
    <property type="entry name" value="GalU_uridylyltTrfase_bac/arc"/>
</dbReference>
<dbReference type="GO" id="GO:0003983">
    <property type="term" value="F:UTP:glucose-1-phosphate uridylyltransferase activity"/>
    <property type="evidence" value="ECO:0007669"/>
    <property type="project" value="UniProtKB-EC"/>
</dbReference>
<feature type="domain" description="Nucleotidyl transferase" evidence="6">
    <location>
        <begin position="6"/>
        <end position="271"/>
    </location>
</feature>
<dbReference type="SUPFAM" id="SSF53448">
    <property type="entry name" value="Nucleotide-diphospho-sugar transferases"/>
    <property type="match status" value="1"/>
</dbReference>
<protein>
    <recommendedName>
        <fullName evidence="2">UTP--glucose-1-phosphate uridylyltransferase</fullName>
        <ecNumber evidence="2">2.7.7.9</ecNumber>
    </recommendedName>
</protein>
<dbReference type="EC" id="2.7.7.9" evidence="2"/>
<organism evidence="7 8">
    <name type="scientific">Candidatus Saccharimonas aalborgensis</name>
    <dbReference type="NCBI Taxonomy" id="1332188"/>
    <lineage>
        <taxon>Bacteria</taxon>
        <taxon>Candidatus Saccharimonadota</taxon>
        <taxon>Candidatus Saccharimonadia</taxon>
        <taxon>Candidatus Saccharimonadales</taxon>
        <taxon>Candidatus Saccharimonadaceae</taxon>
        <taxon>Candidatus Saccharimonas</taxon>
    </lineage>
</organism>
<dbReference type="KEGG" id="saal:L336_0072"/>
<gene>
    <name evidence="7" type="ORF">L336_0072</name>
</gene>
<dbReference type="HOGENOM" id="CLU_029499_1_0_0"/>
<dbReference type="RefSeq" id="WP_015641234.1">
    <property type="nucleotide sequence ID" value="NC_021219.1"/>
</dbReference>
<evidence type="ECO:0000256" key="2">
    <source>
        <dbReference type="ARBA" id="ARBA00012415"/>
    </source>
</evidence>
<dbReference type="OrthoDB" id="9803871at2"/>
<keyword evidence="4 7" id="KW-0548">Nucleotidyltransferase</keyword>
<comment type="similarity">
    <text evidence="1">Belongs to the UDPGP type 2 family.</text>
</comment>
<dbReference type="Gene3D" id="3.90.550.10">
    <property type="entry name" value="Spore Coat Polysaccharide Biosynthesis Protein SpsA, Chain A"/>
    <property type="match status" value="1"/>
</dbReference>
<comment type="catalytic activity">
    <reaction evidence="5">
        <text>alpha-D-glucose 1-phosphate + UTP + H(+) = UDP-alpha-D-glucose + diphosphate</text>
        <dbReference type="Rhea" id="RHEA:19889"/>
        <dbReference type="ChEBI" id="CHEBI:15378"/>
        <dbReference type="ChEBI" id="CHEBI:33019"/>
        <dbReference type="ChEBI" id="CHEBI:46398"/>
        <dbReference type="ChEBI" id="CHEBI:58601"/>
        <dbReference type="ChEBI" id="CHEBI:58885"/>
        <dbReference type="EC" id="2.7.7.9"/>
    </reaction>
</comment>
<evidence type="ECO:0000256" key="5">
    <source>
        <dbReference type="ARBA" id="ARBA00048128"/>
    </source>
</evidence>
<dbReference type="Pfam" id="PF00483">
    <property type="entry name" value="NTP_transferase"/>
    <property type="match status" value="1"/>
</dbReference>
<evidence type="ECO:0000256" key="1">
    <source>
        <dbReference type="ARBA" id="ARBA00006890"/>
    </source>
</evidence>
<dbReference type="Proteomes" id="UP000013893">
    <property type="component" value="Chromosome"/>
</dbReference>
<dbReference type="STRING" id="1332188.L336_0072"/>
<sequence>MQRPTKAIITDAGYASRYLPITKTIPKAMLPFGNKPIIQMAVEECAEAGIREIIIVATPEGKPIYEDYFGNAVNHIRKQLVAQGKVERYNSTVLQVLDLPKIRVIVQDPALPYGNGSPIASARDYFGEDEAFIVLYSDDVVFGSSDAKSLIDAYEKHPDAKAIIMAQEVDPSAVDKYGIVSLKDGDKLDYIVEKPPVDKAPSTLVSYGRYLVTTEIFDHLKPGNEGLDDELWTVDAITAMVSRGDIYVVKTEGQWVTTGDPKNYFLAHLKYVLDNEDYAEDVRRAIPEVIETDRIAN</sequence>